<keyword evidence="8" id="KW-0067">ATP-binding</keyword>
<dbReference type="Pfam" id="PF07536">
    <property type="entry name" value="HWE_HK"/>
    <property type="match status" value="1"/>
</dbReference>
<dbReference type="InterPro" id="IPR013656">
    <property type="entry name" value="PAS_4"/>
</dbReference>
<evidence type="ECO:0000313" key="11">
    <source>
        <dbReference type="Proteomes" id="UP000707352"/>
    </source>
</evidence>
<dbReference type="PANTHER" id="PTHR41523:SF7">
    <property type="entry name" value="HISTIDINE KINASE"/>
    <property type="match status" value="1"/>
</dbReference>
<evidence type="ECO:0000256" key="7">
    <source>
        <dbReference type="ARBA" id="ARBA00022777"/>
    </source>
</evidence>
<dbReference type="RefSeq" id="WP_167672256.1">
    <property type="nucleotide sequence ID" value="NZ_JAATJS010000002.1"/>
</dbReference>
<feature type="domain" description="PAS" evidence="9">
    <location>
        <begin position="272"/>
        <end position="342"/>
    </location>
</feature>
<dbReference type="Pfam" id="PF01590">
    <property type="entry name" value="GAF"/>
    <property type="match status" value="1"/>
</dbReference>
<dbReference type="InterPro" id="IPR011102">
    <property type="entry name" value="Sig_transdc_His_kinase_HWE"/>
</dbReference>
<evidence type="ECO:0000256" key="8">
    <source>
        <dbReference type="ARBA" id="ARBA00022840"/>
    </source>
</evidence>
<dbReference type="SMART" id="SM00091">
    <property type="entry name" value="PAS"/>
    <property type="match status" value="1"/>
</dbReference>
<evidence type="ECO:0000256" key="2">
    <source>
        <dbReference type="ARBA" id="ARBA00012438"/>
    </source>
</evidence>
<dbReference type="InterPro" id="IPR036890">
    <property type="entry name" value="HATPase_C_sf"/>
</dbReference>
<evidence type="ECO:0000256" key="4">
    <source>
        <dbReference type="ARBA" id="ARBA00022553"/>
    </source>
</evidence>
<dbReference type="Gene3D" id="3.30.450.20">
    <property type="entry name" value="PAS domain"/>
    <property type="match status" value="2"/>
</dbReference>
<dbReference type="Pfam" id="PF08448">
    <property type="entry name" value="PAS_4"/>
    <property type="match status" value="1"/>
</dbReference>
<protein>
    <recommendedName>
        <fullName evidence="3">Blue-light-activated histidine kinase</fullName>
        <ecNumber evidence="2">2.7.13.3</ecNumber>
    </recommendedName>
</protein>
<dbReference type="SMART" id="SM00065">
    <property type="entry name" value="GAF"/>
    <property type="match status" value="1"/>
</dbReference>
<evidence type="ECO:0000259" key="9">
    <source>
        <dbReference type="PROSITE" id="PS50112"/>
    </source>
</evidence>
<dbReference type="EMBL" id="JAATJS010000002">
    <property type="protein sequence ID" value="NIX76372.1"/>
    <property type="molecule type" value="Genomic_DNA"/>
</dbReference>
<dbReference type="InterPro" id="IPR035965">
    <property type="entry name" value="PAS-like_dom_sf"/>
</dbReference>
<dbReference type="PROSITE" id="PS50112">
    <property type="entry name" value="PAS"/>
    <property type="match status" value="1"/>
</dbReference>
<dbReference type="EC" id="2.7.13.3" evidence="2"/>
<keyword evidence="6" id="KW-0547">Nucleotide-binding</keyword>
<keyword evidence="5" id="KW-0808">Transferase</keyword>
<dbReference type="NCBIfam" id="TIGR00229">
    <property type="entry name" value="sensory_box"/>
    <property type="match status" value="1"/>
</dbReference>
<dbReference type="Gene3D" id="3.30.565.10">
    <property type="entry name" value="Histidine kinase-like ATPase, C-terminal domain"/>
    <property type="match status" value="1"/>
</dbReference>
<keyword evidence="7" id="KW-0418">Kinase</keyword>
<dbReference type="SUPFAM" id="SSF55785">
    <property type="entry name" value="PYP-like sensor domain (PAS domain)"/>
    <property type="match status" value="1"/>
</dbReference>
<dbReference type="InterPro" id="IPR003018">
    <property type="entry name" value="GAF"/>
</dbReference>
<dbReference type="Gene3D" id="3.30.450.40">
    <property type="match status" value="1"/>
</dbReference>
<gene>
    <name evidence="10" type="ORF">HB375_07040</name>
</gene>
<sequence>MLYNDGYAPLLGQRHPAALGRPFGEVWPDLVETMGPALDRAYAGDAVSADEITFVMQPGDDLEGVHFAFSCTPIIVGDEEVAGLICLGAKTRAQMLAEKHMRFRLELDERLRHLADPREVMAVAAEMLGRHLRASRANYGYISDTPAGEIFTVERDWTDGQTPSLVGQYRVDDFGEPLIRELKQGNTVCLHDAFNDEMTAGAGIAATYVAIGARSGITVPLIKGGRAAAALLVHQVEPRQWREDEEVLTRQVAERTWDAVERALAEMALRRSEARSRDILESINDAFYAVDHEWRFTYVNRRTEEFWGRKREELMGRVLWEAFPEAAAGETHRAHVTAMEGGRPIQLEAPSPFDQRWLDISIFPKADKGLSVYFRDITERKRVEAHRELLLNELNHRVKNTLATVQSIAIQTLRNADVAGDARNSLESRLFALSRAHDILTQRHWEGAALAQIVAQALEPYRGEREKRLHSEGPDINLAPRAALAIAMALQELATNAVKYGALSNETGEVFIRWSLDDAAEPSLLTLTWEERGGPTVQPPQRRGFGSRLIERSLVQDLHGGAKIEFAPTGVVCAVDIPLPVAKAGLSLLDEKGQGFSPSA</sequence>
<organism evidence="10 11">
    <name type="scientific">Microvirga terricola</name>
    <dbReference type="NCBI Taxonomy" id="2719797"/>
    <lineage>
        <taxon>Bacteria</taxon>
        <taxon>Pseudomonadati</taxon>
        <taxon>Pseudomonadota</taxon>
        <taxon>Alphaproteobacteria</taxon>
        <taxon>Hyphomicrobiales</taxon>
        <taxon>Methylobacteriaceae</taxon>
        <taxon>Microvirga</taxon>
    </lineage>
</organism>
<dbReference type="SMART" id="SM00911">
    <property type="entry name" value="HWE_HK"/>
    <property type="match status" value="1"/>
</dbReference>
<accession>A0ABX0V9L7</accession>
<proteinExistence type="predicted"/>
<dbReference type="SUPFAM" id="SSF55781">
    <property type="entry name" value="GAF domain-like"/>
    <property type="match status" value="1"/>
</dbReference>
<dbReference type="SUPFAM" id="SSF55874">
    <property type="entry name" value="ATPase domain of HSP90 chaperone/DNA topoisomerase II/histidine kinase"/>
    <property type="match status" value="1"/>
</dbReference>
<comment type="caution">
    <text evidence="10">The sequence shown here is derived from an EMBL/GenBank/DDBJ whole genome shotgun (WGS) entry which is preliminary data.</text>
</comment>
<evidence type="ECO:0000256" key="6">
    <source>
        <dbReference type="ARBA" id="ARBA00022741"/>
    </source>
</evidence>
<name>A0ABX0V9L7_9HYPH</name>
<evidence type="ECO:0000256" key="3">
    <source>
        <dbReference type="ARBA" id="ARBA00021740"/>
    </source>
</evidence>
<dbReference type="InterPro" id="IPR000014">
    <property type="entry name" value="PAS"/>
</dbReference>
<dbReference type="InterPro" id="IPR029016">
    <property type="entry name" value="GAF-like_dom_sf"/>
</dbReference>
<dbReference type="CDD" id="cd00130">
    <property type="entry name" value="PAS"/>
    <property type="match status" value="1"/>
</dbReference>
<keyword evidence="4" id="KW-0597">Phosphoprotein</keyword>
<keyword evidence="11" id="KW-1185">Reference proteome</keyword>
<dbReference type="PANTHER" id="PTHR41523">
    <property type="entry name" value="TWO-COMPONENT SYSTEM SENSOR PROTEIN"/>
    <property type="match status" value="1"/>
</dbReference>
<dbReference type="Proteomes" id="UP000707352">
    <property type="component" value="Unassembled WGS sequence"/>
</dbReference>
<evidence type="ECO:0000256" key="1">
    <source>
        <dbReference type="ARBA" id="ARBA00000085"/>
    </source>
</evidence>
<evidence type="ECO:0000313" key="10">
    <source>
        <dbReference type="EMBL" id="NIX76372.1"/>
    </source>
</evidence>
<comment type="catalytic activity">
    <reaction evidence="1">
        <text>ATP + protein L-histidine = ADP + protein N-phospho-L-histidine.</text>
        <dbReference type="EC" id="2.7.13.3"/>
    </reaction>
</comment>
<reference evidence="10 11" key="1">
    <citation type="submission" date="2020-03" db="EMBL/GenBank/DDBJ databases">
        <title>The genome sequence of Microvirga sp. c23x22.</title>
        <authorList>
            <person name="Zhang X."/>
        </authorList>
    </citation>
    <scope>NUCLEOTIDE SEQUENCE [LARGE SCALE GENOMIC DNA]</scope>
    <source>
        <strain evidence="11">c23x22</strain>
    </source>
</reference>
<evidence type="ECO:0000256" key="5">
    <source>
        <dbReference type="ARBA" id="ARBA00022679"/>
    </source>
</evidence>